<keyword evidence="5" id="KW-0539">Nucleus</keyword>
<feature type="region of interest" description="Disordered" evidence="6">
    <location>
        <begin position="455"/>
        <end position="476"/>
    </location>
</feature>
<dbReference type="GO" id="GO:0003676">
    <property type="term" value="F:nucleic acid binding"/>
    <property type="evidence" value="ECO:0007669"/>
    <property type="project" value="InterPro"/>
</dbReference>
<keyword evidence="2" id="KW-0479">Metal-binding</keyword>
<dbReference type="STRING" id="307972.A0A2G8KRL3"/>
<evidence type="ECO:0000256" key="4">
    <source>
        <dbReference type="ARBA" id="ARBA00022833"/>
    </source>
</evidence>
<evidence type="ECO:0000256" key="3">
    <source>
        <dbReference type="ARBA" id="ARBA00022771"/>
    </source>
</evidence>
<dbReference type="PROSITE" id="PS50171">
    <property type="entry name" value="ZF_MATRIN"/>
    <property type="match status" value="1"/>
</dbReference>
<evidence type="ECO:0000313" key="9">
    <source>
        <dbReference type="Proteomes" id="UP000230750"/>
    </source>
</evidence>
<name>A0A2G8KRL3_STIJA</name>
<feature type="region of interest" description="Disordered" evidence="6">
    <location>
        <begin position="403"/>
        <end position="438"/>
    </location>
</feature>
<dbReference type="PROSITE" id="PS00028">
    <property type="entry name" value="ZINC_FINGER_C2H2_1"/>
    <property type="match status" value="1"/>
</dbReference>
<dbReference type="SUPFAM" id="SSF57667">
    <property type="entry name" value="beta-beta-alpha zinc fingers"/>
    <property type="match status" value="2"/>
</dbReference>
<gene>
    <name evidence="8" type="ORF">BSL78_12492</name>
</gene>
<sequence>MERKREVERKRQREIERERERERQRQAEEEEDRKRQMEQERERLRLQLEREQREREIQRQQEMIREREMKIQQEYEENEQRMQFERGQRAAMDCDQETFHHMREMDMLREREAALEQEMAFRDQRRPPPRQDIPSLLTMPKSKTTDGSKPDLYDPLHPTDDEENVQDLKRKHSDGELQVRIHRDNDDRDVLDPPQKKHAGAKLEIPSSGGIQPTKEMLYQMRPKMSASLEWICHVCNVKCHEVMNYHQHMMGKRHQAMMSHITEVAEAKTDEAFKTLRAEGHVDRIRRGFESHRPSSKNVQQTYFCDVCTTYIFCEREAHNRSEEHQTALKVMERRCKVCNKSFKSLSAFMNHCNTINHRMSFEVQQEKGKIEATKIVEESKKLKKRRDKVFVTVDEVGYEPDDNKAVQKTSSDDGTLPDPKQETKSKPEVVTLKGSSEQSQPIVAVLSADPVPSVQSEPKDLATPDILNPTPSSQLSLPSFDNVLEEMKKEPEPWSMQDLVSYNPNSIVGQEYVIPVTGFFCKLCRKFYNSENSARVIHCKSQAHFTNLKKLYEEMQLAAQITKEVKDPKEESSQEESLKEDSSKDESSEQEECQEQKEETAKDTKPESEDKKKETVIKQEDTETVQSVTADTESKPEEEPLSSKEDADEESKVEK</sequence>
<keyword evidence="9" id="KW-1185">Reference proteome</keyword>
<dbReference type="InterPro" id="IPR000690">
    <property type="entry name" value="Matrin/U1-C_Znf_C2H2"/>
</dbReference>
<dbReference type="SMART" id="SM00355">
    <property type="entry name" value="ZnF_C2H2"/>
    <property type="match status" value="3"/>
</dbReference>
<evidence type="ECO:0000256" key="1">
    <source>
        <dbReference type="ARBA" id="ARBA00004123"/>
    </source>
</evidence>
<dbReference type="PANTHER" id="PTHR15491">
    <property type="match status" value="1"/>
</dbReference>
<feature type="region of interest" description="Disordered" evidence="6">
    <location>
        <begin position="119"/>
        <end position="209"/>
    </location>
</feature>
<dbReference type="OrthoDB" id="10072641at2759"/>
<accession>A0A2G8KRL3</accession>
<comment type="subcellular location">
    <subcellularLocation>
        <location evidence="1">Nucleus</location>
    </subcellularLocation>
</comment>
<evidence type="ECO:0000256" key="6">
    <source>
        <dbReference type="SAM" id="MobiDB-lite"/>
    </source>
</evidence>
<dbReference type="InterPro" id="IPR013087">
    <property type="entry name" value="Znf_C2H2_type"/>
</dbReference>
<feature type="compositionally biased region" description="Basic and acidic residues" evidence="6">
    <location>
        <begin position="596"/>
        <end position="623"/>
    </location>
</feature>
<dbReference type="SMART" id="SM00451">
    <property type="entry name" value="ZnF_U1"/>
    <property type="match status" value="4"/>
</dbReference>
<protein>
    <recommendedName>
        <fullName evidence="7">Matrin-type domain-containing protein</fullName>
    </recommendedName>
</protein>
<keyword evidence="4" id="KW-0862">Zinc</keyword>
<feature type="region of interest" description="Disordered" evidence="6">
    <location>
        <begin position="565"/>
        <end position="657"/>
    </location>
</feature>
<feature type="compositionally biased region" description="Basic and acidic residues" evidence="6">
    <location>
        <begin position="634"/>
        <end position="657"/>
    </location>
</feature>
<dbReference type="Pfam" id="PF12874">
    <property type="entry name" value="zf-met"/>
    <property type="match status" value="1"/>
</dbReference>
<dbReference type="AlphaFoldDB" id="A0A2G8KRL3"/>
<dbReference type="GO" id="GO:0008270">
    <property type="term" value="F:zinc ion binding"/>
    <property type="evidence" value="ECO:0007669"/>
    <property type="project" value="UniProtKB-KW"/>
</dbReference>
<feature type="compositionally biased region" description="Basic and acidic residues" evidence="6">
    <location>
        <begin position="565"/>
        <end position="589"/>
    </location>
</feature>
<proteinExistence type="predicted"/>
<evidence type="ECO:0000256" key="2">
    <source>
        <dbReference type="ARBA" id="ARBA00022723"/>
    </source>
</evidence>
<reference evidence="8 9" key="1">
    <citation type="journal article" date="2017" name="PLoS Biol.">
        <title>The sea cucumber genome provides insights into morphological evolution and visceral regeneration.</title>
        <authorList>
            <person name="Zhang X."/>
            <person name="Sun L."/>
            <person name="Yuan J."/>
            <person name="Sun Y."/>
            <person name="Gao Y."/>
            <person name="Zhang L."/>
            <person name="Li S."/>
            <person name="Dai H."/>
            <person name="Hamel J.F."/>
            <person name="Liu C."/>
            <person name="Yu Y."/>
            <person name="Liu S."/>
            <person name="Lin W."/>
            <person name="Guo K."/>
            <person name="Jin S."/>
            <person name="Xu P."/>
            <person name="Storey K.B."/>
            <person name="Huan P."/>
            <person name="Zhang T."/>
            <person name="Zhou Y."/>
            <person name="Zhang J."/>
            <person name="Lin C."/>
            <person name="Li X."/>
            <person name="Xing L."/>
            <person name="Huo D."/>
            <person name="Sun M."/>
            <person name="Wang L."/>
            <person name="Mercier A."/>
            <person name="Li F."/>
            <person name="Yang H."/>
            <person name="Xiang J."/>
        </authorList>
    </citation>
    <scope>NUCLEOTIDE SEQUENCE [LARGE SCALE GENOMIC DNA]</scope>
    <source>
        <strain evidence="8">Shaxun</strain>
        <tissue evidence="8">Muscle</tissue>
    </source>
</reference>
<comment type="caution">
    <text evidence="8">The sequence shown here is derived from an EMBL/GenBank/DDBJ whole genome shotgun (WGS) entry which is preliminary data.</text>
</comment>
<dbReference type="PANTHER" id="PTHR15491:SF9">
    <property type="entry name" value="CIP1-INTERACTING ZINC FINGER PROTEIN"/>
    <property type="match status" value="1"/>
</dbReference>
<keyword evidence="3" id="KW-0863">Zinc-finger</keyword>
<dbReference type="GO" id="GO:0005634">
    <property type="term" value="C:nucleus"/>
    <property type="evidence" value="ECO:0007669"/>
    <property type="project" value="UniProtKB-SubCell"/>
</dbReference>
<organism evidence="8 9">
    <name type="scientific">Stichopus japonicus</name>
    <name type="common">Sea cucumber</name>
    <dbReference type="NCBI Taxonomy" id="307972"/>
    <lineage>
        <taxon>Eukaryota</taxon>
        <taxon>Metazoa</taxon>
        <taxon>Echinodermata</taxon>
        <taxon>Eleutherozoa</taxon>
        <taxon>Echinozoa</taxon>
        <taxon>Holothuroidea</taxon>
        <taxon>Aspidochirotacea</taxon>
        <taxon>Aspidochirotida</taxon>
        <taxon>Stichopodidae</taxon>
        <taxon>Apostichopus</taxon>
    </lineage>
</organism>
<dbReference type="InterPro" id="IPR036236">
    <property type="entry name" value="Znf_C2H2_sf"/>
</dbReference>
<feature type="domain" description="Matrin-type" evidence="7">
    <location>
        <begin position="521"/>
        <end position="552"/>
    </location>
</feature>
<feature type="compositionally biased region" description="Basic and acidic residues" evidence="6">
    <location>
        <begin position="173"/>
        <end position="195"/>
    </location>
</feature>
<dbReference type="EMBL" id="MRZV01000410">
    <property type="protein sequence ID" value="PIK50646.1"/>
    <property type="molecule type" value="Genomic_DNA"/>
</dbReference>
<dbReference type="InterPro" id="IPR026811">
    <property type="entry name" value="CIZ1"/>
</dbReference>
<evidence type="ECO:0000313" key="8">
    <source>
        <dbReference type="EMBL" id="PIK50646.1"/>
    </source>
</evidence>
<dbReference type="InterPro" id="IPR003604">
    <property type="entry name" value="Matrin/U1-like-C_Znf_C2H2"/>
</dbReference>
<dbReference type="Gene3D" id="3.30.160.60">
    <property type="entry name" value="Classic Zinc Finger"/>
    <property type="match status" value="1"/>
</dbReference>
<evidence type="ECO:0000259" key="7">
    <source>
        <dbReference type="PROSITE" id="PS50171"/>
    </source>
</evidence>
<dbReference type="Proteomes" id="UP000230750">
    <property type="component" value="Unassembled WGS sequence"/>
</dbReference>
<dbReference type="Pfam" id="PF12756">
    <property type="entry name" value="zf-C2H2_2"/>
    <property type="match status" value="1"/>
</dbReference>
<dbReference type="InterPro" id="IPR041661">
    <property type="entry name" value="ZN622/Rei1/Reh1_Znf-C2H2"/>
</dbReference>
<feature type="region of interest" description="Disordered" evidence="6">
    <location>
        <begin position="1"/>
        <end position="39"/>
    </location>
</feature>
<feature type="compositionally biased region" description="Basic and acidic residues" evidence="6">
    <location>
        <begin position="143"/>
        <end position="159"/>
    </location>
</feature>
<evidence type="ECO:0000256" key="5">
    <source>
        <dbReference type="ARBA" id="ARBA00023242"/>
    </source>
</evidence>